<name>A0A8H3PCW7_9EURO</name>
<evidence type="ECO:0000313" key="1">
    <source>
        <dbReference type="EMBL" id="GFF51078.1"/>
    </source>
</evidence>
<dbReference type="AlphaFoldDB" id="A0A8H3PCW7"/>
<comment type="caution">
    <text evidence="1">The sequence shown here is derived from an EMBL/GenBank/DDBJ whole genome shotgun (WGS) entry which is preliminary data.</text>
</comment>
<accession>A0A8H3PCW7</accession>
<dbReference type="Proteomes" id="UP000465221">
    <property type="component" value="Unassembled WGS sequence"/>
</dbReference>
<dbReference type="EMBL" id="BLKC01000087">
    <property type="protein sequence ID" value="GFF51078.1"/>
    <property type="molecule type" value="Genomic_DNA"/>
</dbReference>
<evidence type="ECO:0000313" key="2">
    <source>
        <dbReference type="Proteomes" id="UP000465221"/>
    </source>
</evidence>
<organism evidence="1 2">
    <name type="scientific">Aspergillus udagawae</name>
    <dbReference type="NCBI Taxonomy" id="91492"/>
    <lineage>
        <taxon>Eukaryota</taxon>
        <taxon>Fungi</taxon>
        <taxon>Dikarya</taxon>
        <taxon>Ascomycota</taxon>
        <taxon>Pezizomycotina</taxon>
        <taxon>Eurotiomycetes</taxon>
        <taxon>Eurotiomycetidae</taxon>
        <taxon>Eurotiales</taxon>
        <taxon>Aspergillaceae</taxon>
        <taxon>Aspergillus</taxon>
        <taxon>Aspergillus subgen. Fumigati</taxon>
    </lineage>
</organism>
<proteinExistence type="predicted"/>
<gene>
    <name evidence="1" type="ORF">IFM46972_09204</name>
</gene>
<reference evidence="1 2" key="1">
    <citation type="submission" date="2020-01" db="EMBL/GenBank/DDBJ databases">
        <title>Draft genome sequence of Aspergillus udagawae IFM 46972.</title>
        <authorList>
            <person name="Takahashi H."/>
            <person name="Yaguchi T."/>
        </authorList>
    </citation>
    <scope>NUCLEOTIDE SEQUENCE [LARGE SCALE GENOMIC DNA]</scope>
    <source>
        <strain evidence="1 2">IFM 46972</strain>
    </source>
</reference>
<protein>
    <submittedName>
        <fullName evidence="1">Uncharacterized protein</fullName>
    </submittedName>
</protein>
<sequence length="81" mass="9654">MKIKLPFRLHPTLHEGWERGTVWFCLAPSSPTALFRDPAFWQITMPYWTFNAFQFIKHRVKDKEQYDASLHEAFESRSSHG</sequence>